<dbReference type="PANTHER" id="PTHR30441:SF9">
    <property type="entry name" value="ASMA FAMILY PROTEIN YHJG"/>
    <property type="match status" value="1"/>
</dbReference>
<dbReference type="PANTHER" id="PTHR30441">
    <property type="entry name" value="DUF748 DOMAIN-CONTAINING PROTEIN"/>
    <property type="match status" value="1"/>
</dbReference>
<evidence type="ECO:0000256" key="1">
    <source>
        <dbReference type="SAM" id="Phobius"/>
    </source>
</evidence>
<reference evidence="3 4" key="1">
    <citation type="submission" date="2013-10" db="EMBL/GenBank/DDBJ databases">
        <title>Salinisphaera halophila YIM 95161 Genome Sequencing.</title>
        <authorList>
            <person name="Lai Q."/>
            <person name="Li C."/>
            <person name="Shao Z."/>
        </authorList>
    </citation>
    <scope>NUCLEOTIDE SEQUENCE [LARGE SCALE GENOMIC DNA]</scope>
    <source>
        <strain evidence="3 4">YIM 95161</strain>
    </source>
</reference>
<evidence type="ECO:0000259" key="2">
    <source>
        <dbReference type="Pfam" id="PF05170"/>
    </source>
</evidence>
<dbReference type="Proteomes" id="UP000285123">
    <property type="component" value="Unassembled WGS sequence"/>
</dbReference>
<protein>
    <recommendedName>
        <fullName evidence="2">AsmA domain-containing protein</fullName>
    </recommendedName>
</protein>
<dbReference type="OrthoDB" id="5749006at2"/>
<dbReference type="InterPro" id="IPR007844">
    <property type="entry name" value="AsmA"/>
</dbReference>
<dbReference type="GO" id="GO:0090313">
    <property type="term" value="P:regulation of protein targeting to membrane"/>
    <property type="evidence" value="ECO:0007669"/>
    <property type="project" value="TreeGrafter"/>
</dbReference>
<evidence type="ECO:0000313" key="3">
    <source>
        <dbReference type="EMBL" id="ROO28573.1"/>
    </source>
</evidence>
<keyword evidence="1" id="KW-0812">Transmembrane</keyword>
<feature type="transmembrane region" description="Helical" evidence="1">
    <location>
        <begin position="7"/>
        <end position="29"/>
    </location>
</feature>
<dbReference type="EMBL" id="AYKF01000086">
    <property type="protein sequence ID" value="ROO28573.1"/>
    <property type="molecule type" value="Genomic_DNA"/>
</dbReference>
<dbReference type="InterPro" id="IPR052894">
    <property type="entry name" value="AsmA-related"/>
</dbReference>
<proteinExistence type="predicted"/>
<dbReference type="GO" id="GO:0005886">
    <property type="term" value="C:plasma membrane"/>
    <property type="evidence" value="ECO:0007669"/>
    <property type="project" value="TreeGrafter"/>
</dbReference>
<name>A0A423PSK7_9GAMM</name>
<keyword evidence="1" id="KW-1133">Transmembrane helix</keyword>
<gene>
    <name evidence="3" type="ORF">SAHL_10015</name>
</gene>
<sequence length="684" mass="72846">MKRTPRIAIGALAVLAGLIVVLMVFVSLFDWNLLKPTVNRQVSAAIQRPFEIRGELGLDWSRPDSPSGWRGWIPWPHVHAGDIVLGNPDYVKAGDMAHVQRVDVWLAPLGLLSRRVTIPRIAVHRPDAGLVRLADGRDNWTFDLGSDESASDPEDAEPSSWTVVIDELVFDEGTVTYDDATLDADFTVTIDPLGKPVPFAQIAGGDGAGDPAAGDYVFGVRVEGRYKGAPLSGTGRMGGMLALRGGDRPFPIQADVHSGSTRVQVAGTLIKPLDFGGADLDVSFSGESLDNLERLTGVTLPATPAYATDGHLSARFDVIKGSRFSYRDFNGRIGDSDIRGTLVYDQAAPRPKLSGELISDQLLFSDLAPLIGADSNADKADRGEDARQPADKVLPVERFDTEAWSLMDADVRFTAKSIQHGDTLPLSDIHAHLVLDDGELLLDPLRFGMAGGELNTTLRLAGRTDPMVGRVDLHARRLQLDEIMPAVEALEGSLGQINGDATLSGTGNSVADLLGGSNGRLTVLLDRGWISRNLMELAGLNVGNYVVGKLFGDEPTRINCAAADLTVDDGRVRPNVFVFDTENAVINITGTTHFADESLDLKIAPASKGARLLTLRSPLYVHGTYADPAPGVEAAPLVARAAAAITLGAVATPAAALLALVSPTAADENQCAPVLQRLQARDDS</sequence>
<comment type="caution">
    <text evidence="3">The sequence shown here is derived from an EMBL/GenBank/DDBJ whole genome shotgun (WGS) entry which is preliminary data.</text>
</comment>
<dbReference type="AlphaFoldDB" id="A0A423PSK7"/>
<dbReference type="RefSeq" id="WP_123591277.1">
    <property type="nucleotide sequence ID" value="NZ_AYKF01000086.1"/>
</dbReference>
<accession>A0A423PSK7</accession>
<evidence type="ECO:0000313" key="4">
    <source>
        <dbReference type="Proteomes" id="UP000285123"/>
    </source>
</evidence>
<keyword evidence="1" id="KW-0472">Membrane</keyword>
<dbReference type="Pfam" id="PF05170">
    <property type="entry name" value="AsmA"/>
    <property type="match status" value="1"/>
</dbReference>
<feature type="domain" description="AsmA" evidence="2">
    <location>
        <begin position="1"/>
        <end position="575"/>
    </location>
</feature>
<organism evidence="3 4">
    <name type="scientific">Salinisphaera orenii YIM 95161</name>
    <dbReference type="NCBI Taxonomy" id="1051139"/>
    <lineage>
        <taxon>Bacteria</taxon>
        <taxon>Pseudomonadati</taxon>
        <taxon>Pseudomonadota</taxon>
        <taxon>Gammaproteobacteria</taxon>
        <taxon>Salinisphaerales</taxon>
        <taxon>Salinisphaeraceae</taxon>
        <taxon>Salinisphaera</taxon>
    </lineage>
</organism>